<proteinExistence type="predicted"/>
<organism evidence="1 2">
    <name type="scientific">Erwinia aphidicola</name>
    <dbReference type="NCBI Taxonomy" id="68334"/>
    <lineage>
        <taxon>Bacteria</taxon>
        <taxon>Pseudomonadati</taxon>
        <taxon>Pseudomonadota</taxon>
        <taxon>Gammaproteobacteria</taxon>
        <taxon>Enterobacterales</taxon>
        <taxon>Erwiniaceae</taxon>
        <taxon>Erwinia</taxon>
    </lineage>
</organism>
<dbReference type="GeneID" id="89474813"/>
<dbReference type="NCBIfam" id="NF040717">
    <property type="entry name" value="BcsR_only"/>
    <property type="match status" value="1"/>
</dbReference>
<evidence type="ECO:0000313" key="2">
    <source>
        <dbReference type="Proteomes" id="UP001306592"/>
    </source>
</evidence>
<name>A0ABU8DDB2_ERWAP</name>
<reference evidence="1 2" key="1">
    <citation type="submission" date="2024-02" db="EMBL/GenBank/DDBJ databases">
        <title>First report Erwinia aphidicola in onion in Chile.</title>
        <authorList>
            <person name="Valenzuela M."/>
            <person name="Pena M."/>
            <person name="Dutta B."/>
        </authorList>
    </citation>
    <scope>NUCLEOTIDE SEQUENCE [LARGE SCALE GENOMIC DNA]</scope>
    <source>
        <strain evidence="1 2">QCJ3A</strain>
    </source>
</reference>
<dbReference type="InterPro" id="IPR024487">
    <property type="entry name" value="CBP_BcsR"/>
</dbReference>
<gene>
    <name evidence="1" type="primary">bcsR</name>
    <name evidence="1" type="ORF">V8N49_07420</name>
</gene>
<protein>
    <submittedName>
        <fullName evidence="1">Cellulose biosynthesis protein BcsR</fullName>
    </submittedName>
</protein>
<dbReference type="EMBL" id="JBANEI010000003">
    <property type="protein sequence ID" value="MEI2681496.1"/>
    <property type="molecule type" value="Genomic_DNA"/>
</dbReference>
<dbReference type="Pfam" id="PF10945">
    <property type="entry name" value="CBP_BcsR"/>
    <property type="match status" value="1"/>
</dbReference>
<dbReference type="Proteomes" id="UP001306592">
    <property type="component" value="Unassembled WGS sequence"/>
</dbReference>
<dbReference type="RefSeq" id="WP_048917847.1">
    <property type="nucleotide sequence ID" value="NZ_JBANEI010000003.1"/>
</dbReference>
<accession>A0ABU8DDB2</accession>
<keyword evidence="2" id="KW-1185">Reference proteome</keyword>
<comment type="caution">
    <text evidence="1">The sequence shown here is derived from an EMBL/GenBank/DDBJ whole genome shotgun (WGS) entry which is preliminary data.</text>
</comment>
<evidence type="ECO:0000313" key="1">
    <source>
        <dbReference type="EMBL" id="MEI2681496.1"/>
    </source>
</evidence>
<sequence>MPNKNQQSGKTPGHETPDDISALGEAFALTAFRYIDIARQERLAAIYQRWPLLTELGALQKKG</sequence>